<dbReference type="InterPro" id="IPR002557">
    <property type="entry name" value="Chitin-bd_dom"/>
</dbReference>
<feature type="compositionally biased region" description="Polar residues" evidence="2">
    <location>
        <begin position="1153"/>
        <end position="1162"/>
    </location>
</feature>
<feature type="signal peptide" evidence="3">
    <location>
        <begin position="1"/>
        <end position="40"/>
    </location>
</feature>
<dbReference type="KEGG" id="tps:THAPSDRAFT_25573"/>
<dbReference type="HOGENOM" id="CLU_268401_0_0_1"/>
<proteinExistence type="predicted"/>
<protein>
    <recommendedName>
        <fullName evidence="4">Chitin-binding type-2 domain-containing protein</fullName>
    </recommendedName>
</protein>
<dbReference type="OMA" id="CADNMEC"/>
<dbReference type="EMBL" id="CM000652">
    <property type="protein sequence ID" value="EED87903.1"/>
    <property type="molecule type" value="Genomic_DNA"/>
</dbReference>
<dbReference type="GeneID" id="7447804"/>
<accession>B8CEH3</accession>
<reference evidence="5 6" key="2">
    <citation type="journal article" date="2008" name="Nature">
        <title>The Phaeodactylum genome reveals the evolutionary history of diatom genomes.</title>
        <authorList>
            <person name="Bowler C."/>
            <person name="Allen A.E."/>
            <person name="Badger J.H."/>
            <person name="Grimwood J."/>
            <person name="Jabbari K."/>
            <person name="Kuo A."/>
            <person name="Maheswari U."/>
            <person name="Martens C."/>
            <person name="Maumus F."/>
            <person name="Otillar R.P."/>
            <person name="Rayko E."/>
            <person name="Salamov A."/>
            <person name="Vandepoele K."/>
            <person name="Beszteri B."/>
            <person name="Gruber A."/>
            <person name="Heijde M."/>
            <person name="Katinka M."/>
            <person name="Mock T."/>
            <person name="Valentin K."/>
            <person name="Verret F."/>
            <person name="Berges J.A."/>
            <person name="Brownlee C."/>
            <person name="Cadoret J.P."/>
            <person name="Chiovitti A."/>
            <person name="Choi C.J."/>
            <person name="Coesel S."/>
            <person name="De Martino A."/>
            <person name="Detter J.C."/>
            <person name="Durkin C."/>
            <person name="Falciatore A."/>
            <person name="Fournet J."/>
            <person name="Haruta M."/>
            <person name="Huysman M.J."/>
            <person name="Jenkins B.D."/>
            <person name="Jiroutova K."/>
            <person name="Jorgensen R.E."/>
            <person name="Joubert Y."/>
            <person name="Kaplan A."/>
            <person name="Kroger N."/>
            <person name="Kroth P.G."/>
            <person name="La Roche J."/>
            <person name="Lindquist E."/>
            <person name="Lommer M."/>
            <person name="Martin-Jezequel V."/>
            <person name="Lopez P.J."/>
            <person name="Lucas S."/>
            <person name="Mangogna M."/>
            <person name="McGinnis K."/>
            <person name="Medlin L.K."/>
            <person name="Montsant A."/>
            <person name="Oudot-Le Secq M.P."/>
            <person name="Napoli C."/>
            <person name="Obornik M."/>
            <person name="Parker M.S."/>
            <person name="Petit J.L."/>
            <person name="Porcel B.M."/>
            <person name="Poulsen N."/>
            <person name="Robison M."/>
            <person name="Rychlewski L."/>
            <person name="Rynearson T.A."/>
            <person name="Schmutz J."/>
            <person name="Shapiro H."/>
            <person name="Siaut M."/>
            <person name="Stanley M."/>
            <person name="Sussman M.R."/>
            <person name="Taylor A.R."/>
            <person name="Vardi A."/>
            <person name="von Dassow P."/>
            <person name="Vyverman W."/>
            <person name="Willis A."/>
            <person name="Wyrwicz L.S."/>
            <person name="Rokhsar D.S."/>
            <person name="Weissenbach J."/>
            <person name="Armbrust E.V."/>
            <person name="Green B.R."/>
            <person name="Van de Peer Y."/>
            <person name="Grigoriev I.V."/>
        </authorList>
    </citation>
    <scope>NUCLEOTIDE SEQUENCE [LARGE SCALE GENOMIC DNA]</scope>
    <source>
        <strain evidence="5 6">CCMP1335</strain>
    </source>
</reference>
<feature type="compositionally biased region" description="Low complexity" evidence="2">
    <location>
        <begin position="193"/>
        <end position="223"/>
    </location>
</feature>
<dbReference type="PANTHER" id="PTHR13037">
    <property type="entry name" value="FORMIN"/>
    <property type="match status" value="1"/>
</dbReference>
<feature type="compositionally biased region" description="Pro residues" evidence="2">
    <location>
        <begin position="225"/>
        <end position="238"/>
    </location>
</feature>
<keyword evidence="3" id="KW-0732">Signal</keyword>
<evidence type="ECO:0000256" key="1">
    <source>
        <dbReference type="ARBA" id="ARBA00022581"/>
    </source>
</evidence>
<dbReference type="eggNOG" id="ENOG502R384">
    <property type="taxonomic scope" value="Eukaryota"/>
</dbReference>
<dbReference type="InParanoid" id="B8CEH3"/>
<gene>
    <name evidence="5" type="ORF">THAPSDRAFT_25573</name>
</gene>
<keyword evidence="6" id="KW-1185">Reference proteome</keyword>
<feature type="region of interest" description="Disordered" evidence="2">
    <location>
        <begin position="582"/>
        <end position="612"/>
    </location>
</feature>
<evidence type="ECO:0000259" key="4">
    <source>
        <dbReference type="PROSITE" id="PS50940"/>
    </source>
</evidence>
<feature type="chain" id="PRO_5002866549" description="Chitin-binding type-2 domain-containing protein" evidence="3">
    <location>
        <begin position="41"/>
        <end position="1224"/>
    </location>
</feature>
<dbReference type="GO" id="GO:0005576">
    <property type="term" value="C:extracellular region"/>
    <property type="evidence" value="ECO:0007669"/>
    <property type="project" value="InterPro"/>
</dbReference>
<dbReference type="Proteomes" id="UP000001449">
    <property type="component" value="Chromosome 20"/>
</dbReference>
<dbReference type="PANTHER" id="PTHR13037:SF24">
    <property type="entry name" value="POLYCOMB PROTEIN PCL-RELATED"/>
    <property type="match status" value="1"/>
</dbReference>
<feature type="compositionally biased region" description="Pro residues" evidence="2">
    <location>
        <begin position="731"/>
        <end position="743"/>
    </location>
</feature>
<dbReference type="PaxDb" id="35128-Thaps25573"/>
<evidence type="ECO:0000256" key="2">
    <source>
        <dbReference type="SAM" id="MobiDB-lite"/>
    </source>
</evidence>
<keyword evidence="1" id="KW-0945">Host-virus interaction</keyword>
<organism evidence="5 6">
    <name type="scientific">Thalassiosira pseudonana</name>
    <name type="common">Marine diatom</name>
    <name type="synonym">Cyclotella nana</name>
    <dbReference type="NCBI Taxonomy" id="35128"/>
    <lineage>
        <taxon>Eukaryota</taxon>
        <taxon>Sar</taxon>
        <taxon>Stramenopiles</taxon>
        <taxon>Ochrophyta</taxon>
        <taxon>Bacillariophyta</taxon>
        <taxon>Coscinodiscophyceae</taxon>
        <taxon>Thalassiosirophycidae</taxon>
        <taxon>Thalassiosirales</taxon>
        <taxon>Thalassiosiraceae</taxon>
        <taxon>Thalassiosira</taxon>
    </lineage>
</organism>
<dbReference type="RefSeq" id="XP_002294543.1">
    <property type="nucleotide sequence ID" value="XM_002294507.1"/>
</dbReference>
<feature type="compositionally biased region" description="Polar residues" evidence="2">
    <location>
        <begin position="698"/>
        <end position="707"/>
    </location>
</feature>
<feature type="region of interest" description="Disordered" evidence="2">
    <location>
        <begin position="391"/>
        <end position="412"/>
    </location>
</feature>
<dbReference type="PROSITE" id="PS50940">
    <property type="entry name" value="CHIT_BIND_II"/>
    <property type="match status" value="1"/>
</dbReference>
<feature type="region of interest" description="Disordered" evidence="2">
    <location>
        <begin position="182"/>
        <end position="265"/>
    </location>
</feature>
<feature type="compositionally biased region" description="Polar residues" evidence="2">
    <location>
        <begin position="1135"/>
        <end position="1146"/>
    </location>
</feature>
<evidence type="ECO:0000313" key="5">
    <source>
        <dbReference type="EMBL" id="EED87903.1"/>
    </source>
</evidence>
<feature type="compositionally biased region" description="Low complexity" evidence="2">
    <location>
        <begin position="585"/>
        <end position="604"/>
    </location>
</feature>
<evidence type="ECO:0000256" key="3">
    <source>
        <dbReference type="SAM" id="SignalP"/>
    </source>
</evidence>
<reference evidence="5 6" key="1">
    <citation type="journal article" date="2004" name="Science">
        <title>The genome of the diatom Thalassiosira pseudonana: ecology, evolution, and metabolism.</title>
        <authorList>
            <person name="Armbrust E.V."/>
            <person name="Berges J.A."/>
            <person name="Bowler C."/>
            <person name="Green B.R."/>
            <person name="Martinez D."/>
            <person name="Putnam N.H."/>
            <person name="Zhou S."/>
            <person name="Allen A.E."/>
            <person name="Apt K.E."/>
            <person name="Bechner M."/>
            <person name="Brzezinski M.A."/>
            <person name="Chaal B.K."/>
            <person name="Chiovitti A."/>
            <person name="Davis A.K."/>
            <person name="Demarest M.S."/>
            <person name="Detter J.C."/>
            <person name="Glavina T."/>
            <person name="Goodstein D."/>
            <person name="Hadi M.Z."/>
            <person name="Hellsten U."/>
            <person name="Hildebrand M."/>
            <person name="Jenkins B.D."/>
            <person name="Jurka J."/>
            <person name="Kapitonov V.V."/>
            <person name="Kroger N."/>
            <person name="Lau W.W."/>
            <person name="Lane T.W."/>
            <person name="Larimer F.W."/>
            <person name="Lippmeier J.C."/>
            <person name="Lucas S."/>
            <person name="Medina M."/>
            <person name="Montsant A."/>
            <person name="Obornik M."/>
            <person name="Parker M.S."/>
            <person name="Palenik B."/>
            <person name="Pazour G.J."/>
            <person name="Richardson P.M."/>
            <person name="Rynearson T.A."/>
            <person name="Saito M.A."/>
            <person name="Schwartz D.C."/>
            <person name="Thamatrakoln K."/>
            <person name="Valentin K."/>
            <person name="Vardi A."/>
            <person name="Wilkerson F.P."/>
            <person name="Rokhsar D.S."/>
        </authorList>
    </citation>
    <scope>NUCLEOTIDE SEQUENCE [LARGE SCALE GENOMIC DNA]</scope>
    <source>
        <strain evidence="5 6">CCMP1335</strain>
    </source>
</reference>
<feature type="compositionally biased region" description="Pro residues" evidence="2">
    <location>
        <begin position="182"/>
        <end position="192"/>
    </location>
</feature>
<feature type="region of interest" description="Disordered" evidence="2">
    <location>
        <begin position="728"/>
        <end position="751"/>
    </location>
</feature>
<dbReference type="GO" id="GO:0008061">
    <property type="term" value="F:chitin binding"/>
    <property type="evidence" value="ECO:0007669"/>
    <property type="project" value="InterPro"/>
</dbReference>
<feature type="domain" description="Chitin-binding type-2" evidence="4">
    <location>
        <begin position="50"/>
        <end position="122"/>
    </location>
</feature>
<feature type="region of interest" description="Disordered" evidence="2">
    <location>
        <begin position="1135"/>
        <end position="1162"/>
    </location>
</feature>
<sequence>MESRTMQQSQRQKTFSQSASLHPLLLLASSLLLSTTPTKAQTWEQSNDPDNLCTSSTATPLTGYKATLSCRGYVYCNNGYLMGGDVIPCWENQLFDEDNAVCTNWQSVVDKLGESLGVRCPEYDGTMMLPGVVDGNANPDRFFCGASSSNAKSVCEPCPGGSRLECSDVTHNCFAGVTGCPNSPPPPPPTSPVVPTSVSNPPPSTAVTSSSSPSASSIVSTAINPNPPPSSEGSPPTPAVVMEWVDPPTGDDGGGSSIASHPTDSDLTNDLYLHGKLRSSYYCGWSWDMVTKTCSMAFPCPSGLNNSCPQGQTCFPDTNCANEQAATSVNPTQKPTKWTQATYYCGWGWSWVINNCDIAVACPDGEATGVCPEGMKCIADTPCDIFDKFSGTSKEPTKQPTPNPTFPPVQGDDPNNRYCGHNWGDVTENCLTATPCPGGVAFAVCPDGMNCIAETPCNDETYLDWLRDKQAKIEAENNAATAPSPTVSVVVSDGGGTQCMDHSDCNVGQFCNRGFCGQCLDNGTGCSVDQLCKFSGCGKSQNSGAAKCFTVTDLHTECQQMLKSDSAFCDTDLMACEIVGGSGSGEQNTSQQQQQEESTSTDTENASSGAGTAAMYNNPDANSFFCGYDYYSIKGTCLVSKPCPGGIASDFCEANEGCFSVVECRAEYAAAKTGSPVSNPPPTPVVETNPPSKLPTKEPSSQPVFSSATIDATTTVTTTSSTLLVYDIKQPPQPTQPPSPSPSASPKQNTNTNYCGETWASHKDDCSNALPCPKGDECPDNQTCFSSSPCATENNFANMKIANICGHSWDELLISCTNAYPCERGDECPVFQTCFKNFACDPNVVVAQEDTTDEGDSEQANAGDSLTSVFTQPQGQLQSPIYADDGPPITNCEICGNAGEFDYLQKVQYEGKEIPCGELVWELSANNVYEGSNECLMTRAKYFAECCFVPPENACDLCGIGIDIQLSKNVDFGGKVTSCAEVSNKLSSKFDETSQTCTDAQSTLQSECCYERCELCEDLQPDWDATVYYSGKDVKCHQIDIIFMQEAVSSDSSRCDMSKDLYAENCCIQPIEEPCNICQTESNYYSLDVNAIADYNGASSTCLDVYTYLFSLKAKSSTMCKEAQNELLDQCCNTPEGSSGSDGSQETYDRAPTPSSVGKGTNLPTKSFSSNWYAGDLSSGSMNIKQILHRSIVLLQELANFGAERGKTFVTSKEERKRGIVVLQ</sequence>
<evidence type="ECO:0000313" key="6">
    <source>
        <dbReference type="Proteomes" id="UP000001449"/>
    </source>
</evidence>
<dbReference type="AlphaFoldDB" id="B8CEH3"/>
<name>B8CEH3_THAPS</name>
<feature type="region of interest" description="Disordered" evidence="2">
    <location>
        <begin position="672"/>
        <end position="707"/>
    </location>
</feature>